<dbReference type="InterPro" id="IPR051784">
    <property type="entry name" value="Nod_factor_ABC_transporter"/>
</dbReference>
<feature type="transmembrane region" description="Helical" evidence="5">
    <location>
        <begin position="44"/>
        <end position="65"/>
    </location>
</feature>
<dbReference type="PANTHER" id="PTHR43229:SF2">
    <property type="entry name" value="NODULATION PROTEIN J"/>
    <property type="match status" value="1"/>
</dbReference>
<dbReference type="PANTHER" id="PTHR43229">
    <property type="entry name" value="NODULATION PROTEIN J"/>
    <property type="match status" value="1"/>
</dbReference>
<dbReference type="Proteomes" id="UP000595374">
    <property type="component" value="Chromosome"/>
</dbReference>
<keyword evidence="3 5" id="KW-1133">Transmembrane helix</keyword>
<protein>
    <recommendedName>
        <fullName evidence="5">Transport permease protein</fullName>
    </recommendedName>
</protein>
<evidence type="ECO:0000256" key="3">
    <source>
        <dbReference type="ARBA" id="ARBA00022989"/>
    </source>
</evidence>
<feature type="transmembrane region" description="Helical" evidence="5">
    <location>
        <begin position="262"/>
        <end position="280"/>
    </location>
</feature>
<dbReference type="EMBL" id="CP065989">
    <property type="protein sequence ID" value="QQB15161.1"/>
    <property type="molecule type" value="Genomic_DNA"/>
</dbReference>
<sequence length="290" mass="31230">MNGQHTAEVDRPSATTISPQWRPPVFALGWQRTKIEIAVLAQDYLSLFLVLFFPALLMLLFGAIFDDMPPLPGPDGQTLSVAQTYLPGLLAVGAALSGFQNLTGYVAVDRFNGTIRRLSATPLPEVSYFLGKIGMTLILVIIQSILLLLVATLVFDASLPTDPLRWAVIVGVMLLSTAAGAVLGIALASVARTEQAGATLAVVPTMVLSFISGVYMLPSLLPDWLLGISAVFPLRWTAVGLQYAFLPEWAFDAPEMKTADPWLGVGIIAAWFVLGLILAMKTFKWKQNGS</sequence>
<comment type="similarity">
    <text evidence="5">Belongs to the ABC-2 integral membrane protein family.</text>
</comment>
<dbReference type="RefSeq" id="WP_198500185.1">
    <property type="nucleotide sequence ID" value="NZ_CP065989.1"/>
</dbReference>
<keyword evidence="5" id="KW-1003">Cell membrane</keyword>
<dbReference type="AlphaFoldDB" id="A0A7T4A0P6"/>
<evidence type="ECO:0000256" key="1">
    <source>
        <dbReference type="ARBA" id="ARBA00004141"/>
    </source>
</evidence>
<dbReference type="InterPro" id="IPR047817">
    <property type="entry name" value="ABC2_TM_bact-type"/>
</dbReference>
<accession>A0A7T4A0P6</accession>
<organism evidence="7 8">
    <name type="scientific">Brevibacterium casei</name>
    <dbReference type="NCBI Taxonomy" id="33889"/>
    <lineage>
        <taxon>Bacteria</taxon>
        <taxon>Bacillati</taxon>
        <taxon>Actinomycetota</taxon>
        <taxon>Actinomycetes</taxon>
        <taxon>Micrococcales</taxon>
        <taxon>Brevibacteriaceae</taxon>
        <taxon>Brevibacterium</taxon>
    </lineage>
</organism>
<feature type="transmembrane region" description="Helical" evidence="5">
    <location>
        <begin position="85"/>
        <end position="108"/>
    </location>
</feature>
<dbReference type="Pfam" id="PF01061">
    <property type="entry name" value="ABC2_membrane"/>
    <property type="match status" value="1"/>
</dbReference>
<keyword evidence="4 5" id="KW-0472">Membrane</keyword>
<feature type="domain" description="ABC transmembrane type-2" evidence="6">
    <location>
        <begin position="45"/>
        <end position="286"/>
    </location>
</feature>
<keyword evidence="2 5" id="KW-0812">Transmembrane</keyword>
<comment type="subcellular location">
    <subcellularLocation>
        <location evidence="5">Cell membrane</location>
        <topology evidence="5">Multi-pass membrane protein</topology>
    </subcellularLocation>
    <subcellularLocation>
        <location evidence="1">Membrane</location>
        <topology evidence="1">Multi-pass membrane protein</topology>
    </subcellularLocation>
</comment>
<evidence type="ECO:0000313" key="8">
    <source>
        <dbReference type="Proteomes" id="UP000595374"/>
    </source>
</evidence>
<dbReference type="PROSITE" id="PS51012">
    <property type="entry name" value="ABC_TM2"/>
    <property type="match status" value="1"/>
</dbReference>
<feature type="transmembrane region" description="Helical" evidence="5">
    <location>
        <begin position="129"/>
        <end position="154"/>
    </location>
</feature>
<dbReference type="InterPro" id="IPR013525">
    <property type="entry name" value="ABC2_TM"/>
</dbReference>
<proteinExistence type="inferred from homology"/>
<dbReference type="GO" id="GO:0005886">
    <property type="term" value="C:plasma membrane"/>
    <property type="evidence" value="ECO:0007669"/>
    <property type="project" value="UniProtKB-SubCell"/>
</dbReference>
<evidence type="ECO:0000256" key="5">
    <source>
        <dbReference type="RuleBase" id="RU361157"/>
    </source>
</evidence>
<feature type="transmembrane region" description="Helical" evidence="5">
    <location>
        <begin position="198"/>
        <end position="217"/>
    </location>
</feature>
<reference evidence="7 8" key="1">
    <citation type="submission" date="2020-12" db="EMBL/GenBank/DDBJ databases">
        <title>FDA dAtabase for Regulatory Grade micrObial Sequences (FDA-ARGOS): Supporting development and validation of Infectious Disease Dx tests.</title>
        <authorList>
            <person name="Sproer C."/>
            <person name="Gronow S."/>
            <person name="Severitt S."/>
            <person name="Schroder I."/>
            <person name="Tallon L."/>
            <person name="Sadzewicz L."/>
            <person name="Zhao X."/>
            <person name="Boylan J."/>
            <person name="Ott S."/>
            <person name="Bowen H."/>
            <person name="Vavikolanu K."/>
            <person name="Mehta A."/>
            <person name="Aluvathingal J."/>
            <person name="Nadendla S."/>
            <person name="Lowell S."/>
            <person name="Myers T."/>
            <person name="Yan Y."/>
            <person name="Sichtig H."/>
        </authorList>
    </citation>
    <scope>NUCLEOTIDE SEQUENCE [LARGE SCALE GENOMIC DNA]</scope>
    <source>
        <strain evidence="7 8">FDAARGOS_990</strain>
    </source>
</reference>
<evidence type="ECO:0000256" key="4">
    <source>
        <dbReference type="ARBA" id="ARBA00023136"/>
    </source>
</evidence>
<dbReference type="GO" id="GO:0140359">
    <property type="term" value="F:ABC-type transporter activity"/>
    <property type="evidence" value="ECO:0007669"/>
    <property type="project" value="InterPro"/>
</dbReference>
<evidence type="ECO:0000313" key="7">
    <source>
        <dbReference type="EMBL" id="QQB15161.1"/>
    </source>
</evidence>
<evidence type="ECO:0000256" key="2">
    <source>
        <dbReference type="ARBA" id="ARBA00022692"/>
    </source>
</evidence>
<feature type="transmembrane region" description="Helical" evidence="5">
    <location>
        <begin position="166"/>
        <end position="191"/>
    </location>
</feature>
<gene>
    <name evidence="7" type="ORF">I6H47_04180</name>
</gene>
<evidence type="ECO:0000259" key="6">
    <source>
        <dbReference type="PROSITE" id="PS51012"/>
    </source>
</evidence>
<name>A0A7T4A0P6_9MICO</name>
<keyword evidence="5" id="KW-0813">Transport</keyword>